<dbReference type="RefSeq" id="WP_204910634.1">
    <property type="nucleotide sequence ID" value="NZ_BAAAYR010000002.1"/>
</dbReference>
<evidence type="ECO:0000313" key="1">
    <source>
        <dbReference type="EMBL" id="GAA3565694.1"/>
    </source>
</evidence>
<proteinExistence type="predicted"/>
<organism evidence="1 2">
    <name type="scientific">Microlunatus spumicola</name>
    <dbReference type="NCBI Taxonomy" id="81499"/>
    <lineage>
        <taxon>Bacteria</taxon>
        <taxon>Bacillati</taxon>
        <taxon>Actinomycetota</taxon>
        <taxon>Actinomycetes</taxon>
        <taxon>Propionibacteriales</taxon>
        <taxon>Propionibacteriaceae</taxon>
        <taxon>Microlunatus</taxon>
    </lineage>
</organism>
<gene>
    <name evidence="1" type="ORF">GCM10022197_21960</name>
</gene>
<protein>
    <submittedName>
        <fullName evidence="1">Uncharacterized protein</fullName>
    </submittedName>
</protein>
<reference evidence="2" key="1">
    <citation type="journal article" date="2019" name="Int. J. Syst. Evol. Microbiol.">
        <title>The Global Catalogue of Microorganisms (GCM) 10K type strain sequencing project: providing services to taxonomists for standard genome sequencing and annotation.</title>
        <authorList>
            <consortium name="The Broad Institute Genomics Platform"/>
            <consortium name="The Broad Institute Genome Sequencing Center for Infectious Disease"/>
            <person name="Wu L."/>
            <person name="Ma J."/>
        </authorList>
    </citation>
    <scope>NUCLEOTIDE SEQUENCE [LARGE SCALE GENOMIC DNA]</scope>
    <source>
        <strain evidence="2">JCM 16540</strain>
    </source>
</reference>
<comment type="caution">
    <text evidence="1">The sequence shown here is derived from an EMBL/GenBank/DDBJ whole genome shotgun (WGS) entry which is preliminary data.</text>
</comment>
<accession>A0ABP6XEH2</accession>
<dbReference type="EMBL" id="BAAAYR010000002">
    <property type="protein sequence ID" value="GAA3565694.1"/>
    <property type="molecule type" value="Genomic_DNA"/>
</dbReference>
<evidence type="ECO:0000313" key="2">
    <source>
        <dbReference type="Proteomes" id="UP001500767"/>
    </source>
</evidence>
<keyword evidence="2" id="KW-1185">Reference proteome</keyword>
<dbReference type="Proteomes" id="UP001500767">
    <property type="component" value="Unassembled WGS sequence"/>
</dbReference>
<name>A0ABP6XEH2_9ACTN</name>
<sequence length="200" mass="20910">MTHGLSARIRSNHVRSRIRGPYLAPESINVASVDDFDGVGAGYVRPPSTPRPAAARRDGLVRIGALVPMDSTHRVSLAKPLAALGWDTGTDLVVAIEGRQGVVRPGKPTRDNPWLIPARVAGGRLTVPPPLTGALALSAGDQVLAIAFPAFDELRLLSAADALQELTGTLTVDDVVPTVTVAPARVGVSTRIRPAYGHSA</sequence>